<feature type="non-terminal residue" evidence="7">
    <location>
        <position position="179"/>
    </location>
</feature>
<organism evidence="7">
    <name type="scientific">Trepomonas sp. PC1</name>
    <dbReference type="NCBI Taxonomy" id="1076344"/>
    <lineage>
        <taxon>Eukaryota</taxon>
        <taxon>Metamonada</taxon>
        <taxon>Diplomonadida</taxon>
        <taxon>Hexamitidae</taxon>
        <taxon>Hexamitinae</taxon>
        <taxon>Trepomonas</taxon>
    </lineage>
</organism>
<comment type="subcellular location">
    <subcellularLocation>
        <location evidence="1 5">Nucleus</location>
    </subcellularLocation>
</comment>
<reference evidence="7" key="1">
    <citation type="submission" date="2015-07" db="EMBL/GenBank/DDBJ databases">
        <title>Adaptation to a free-living lifestyle via gene acquisitions in the diplomonad Trepomonas sp. PC1.</title>
        <authorList>
            <person name="Xu F."/>
            <person name="Jerlstrom-Hultqvist J."/>
            <person name="Kolisko M."/>
            <person name="Simpson A.G.B."/>
            <person name="Roger A.J."/>
            <person name="Svard S.G."/>
            <person name="Andersson J.O."/>
        </authorList>
    </citation>
    <scope>NUCLEOTIDE SEQUENCE</scope>
    <source>
        <strain evidence="7">PC1</strain>
    </source>
</reference>
<dbReference type="GO" id="GO:0005634">
    <property type="term" value="C:nucleus"/>
    <property type="evidence" value="ECO:0007669"/>
    <property type="project" value="UniProtKB-SubCell"/>
</dbReference>
<evidence type="ECO:0000256" key="6">
    <source>
        <dbReference type="SAM" id="MobiDB-lite"/>
    </source>
</evidence>
<evidence type="ECO:0000256" key="3">
    <source>
        <dbReference type="ARBA" id="ARBA00022517"/>
    </source>
</evidence>
<dbReference type="Pfam" id="PF04939">
    <property type="entry name" value="RRS1"/>
    <property type="match status" value="1"/>
</dbReference>
<accession>A0A146K816</accession>
<comment type="similarity">
    <text evidence="2 5">Belongs to the RRS1 family.</text>
</comment>
<feature type="compositionally biased region" description="Basic and acidic residues" evidence="6">
    <location>
        <begin position="160"/>
        <end position="179"/>
    </location>
</feature>
<evidence type="ECO:0000256" key="4">
    <source>
        <dbReference type="ARBA" id="ARBA00023242"/>
    </source>
</evidence>
<proteinExistence type="inferred from homology"/>
<comment type="function">
    <text evidence="5">Involved in ribosomal large subunit assembly.</text>
</comment>
<evidence type="ECO:0000313" key="7">
    <source>
        <dbReference type="EMBL" id="JAP93002.1"/>
    </source>
</evidence>
<feature type="region of interest" description="Disordered" evidence="6">
    <location>
        <begin position="123"/>
        <end position="179"/>
    </location>
</feature>
<evidence type="ECO:0000256" key="5">
    <source>
        <dbReference type="RuleBase" id="RU364132"/>
    </source>
</evidence>
<keyword evidence="3 5" id="KW-0690">Ribosome biogenesis</keyword>
<dbReference type="GO" id="GO:0042254">
    <property type="term" value="P:ribosome biogenesis"/>
    <property type="evidence" value="ECO:0007669"/>
    <property type="project" value="UniProtKB-KW"/>
</dbReference>
<feature type="compositionally biased region" description="Basic and acidic residues" evidence="6">
    <location>
        <begin position="137"/>
        <end position="153"/>
    </location>
</feature>
<dbReference type="EMBL" id="GDID01003604">
    <property type="protein sequence ID" value="JAP93002.1"/>
    <property type="molecule type" value="Transcribed_RNA"/>
</dbReference>
<protein>
    <recommendedName>
        <fullName evidence="5">Ribosome biogenesis regulatory protein</fullName>
    </recommendedName>
</protein>
<evidence type="ECO:0000256" key="1">
    <source>
        <dbReference type="ARBA" id="ARBA00004123"/>
    </source>
</evidence>
<sequence length="179" mass="21149">MNDLYYLTTFNPDPIPQEIYDDEFKLMQLASNNLSNLIQEFAALPHEQTQDGWVYTMPNPINRLPREKPLPKPKQPTKWEKFAVTKGIQKRKKDRMVFDEATQKMRPRQWGKKQAPIVDAKAGVDDYSGAKDPFQAKAEEKQKRIKDNSERQLKNIQYQEKSKLREQRKKNEARLGRKM</sequence>
<gene>
    <name evidence="7" type="ORF">TPC1_14874</name>
</gene>
<keyword evidence="4 5" id="KW-0539">Nucleus</keyword>
<name>A0A146K816_9EUKA</name>
<evidence type="ECO:0000256" key="2">
    <source>
        <dbReference type="ARBA" id="ARBA00010077"/>
    </source>
</evidence>
<dbReference type="InterPro" id="IPR007023">
    <property type="entry name" value="Ribosom_reg"/>
</dbReference>
<dbReference type="AlphaFoldDB" id="A0A146K816"/>